<keyword evidence="5" id="KW-0479">Metal-binding</keyword>
<keyword evidence="8" id="KW-0443">Lipid metabolism</keyword>
<dbReference type="Pfam" id="PF05826">
    <property type="entry name" value="Phospholip_A2_2"/>
    <property type="match status" value="1"/>
</dbReference>
<evidence type="ECO:0000256" key="3">
    <source>
        <dbReference type="ARBA" id="ARBA00013278"/>
    </source>
</evidence>
<comment type="subcellular location">
    <subcellularLocation>
        <location evidence="2">Secreted</location>
    </subcellularLocation>
</comment>
<organism evidence="13 14">
    <name type="scientific">Seriola dumerili</name>
    <name type="common">Greater amberjack</name>
    <name type="synonym">Caranx dumerili</name>
    <dbReference type="NCBI Taxonomy" id="41447"/>
    <lineage>
        <taxon>Eukaryota</taxon>
        <taxon>Metazoa</taxon>
        <taxon>Chordata</taxon>
        <taxon>Craniata</taxon>
        <taxon>Vertebrata</taxon>
        <taxon>Euteleostomi</taxon>
        <taxon>Actinopterygii</taxon>
        <taxon>Neopterygii</taxon>
        <taxon>Teleostei</taxon>
        <taxon>Neoteleostei</taxon>
        <taxon>Acanthomorphata</taxon>
        <taxon>Carangaria</taxon>
        <taxon>Carangiformes</taxon>
        <taxon>Carangidae</taxon>
        <taxon>Seriola</taxon>
    </lineage>
</organism>
<keyword evidence="9" id="KW-1015">Disulfide bond</keyword>
<dbReference type="SUPFAM" id="SSF48619">
    <property type="entry name" value="Phospholipase A2, PLA2"/>
    <property type="match status" value="1"/>
</dbReference>
<keyword evidence="14" id="KW-1185">Reference proteome</keyword>
<name>A0A3B4VFA4_SERDU</name>
<evidence type="ECO:0000256" key="1">
    <source>
        <dbReference type="ARBA" id="ARBA00001913"/>
    </source>
</evidence>
<dbReference type="InterPro" id="IPR036444">
    <property type="entry name" value="PLipase_A2_dom_sf"/>
</dbReference>
<dbReference type="GO" id="GO:0046872">
    <property type="term" value="F:metal ion binding"/>
    <property type="evidence" value="ECO:0007669"/>
    <property type="project" value="UniProtKB-KW"/>
</dbReference>
<reference evidence="13" key="1">
    <citation type="submission" date="2025-08" db="UniProtKB">
        <authorList>
            <consortium name="Ensembl"/>
        </authorList>
    </citation>
    <scope>IDENTIFICATION</scope>
</reference>
<evidence type="ECO:0000256" key="8">
    <source>
        <dbReference type="ARBA" id="ARBA00023098"/>
    </source>
</evidence>
<dbReference type="Ensembl" id="ENSSDUT00000029834.1">
    <property type="protein sequence ID" value="ENSSDUP00000029339.1"/>
    <property type="gene ID" value="ENSSDUG00000021143.1"/>
</dbReference>
<keyword evidence="11" id="KW-0732">Signal</keyword>
<feature type="region of interest" description="Disordered" evidence="10">
    <location>
        <begin position="407"/>
        <end position="427"/>
    </location>
</feature>
<feature type="region of interest" description="Disordered" evidence="10">
    <location>
        <begin position="300"/>
        <end position="329"/>
    </location>
</feature>
<evidence type="ECO:0000256" key="4">
    <source>
        <dbReference type="ARBA" id="ARBA00022525"/>
    </source>
</evidence>
<dbReference type="AlphaFoldDB" id="A0A3B4VFA4"/>
<evidence type="ECO:0000259" key="12">
    <source>
        <dbReference type="Pfam" id="PF05826"/>
    </source>
</evidence>
<dbReference type="FunFam" id="1.20.90.10:FF:000002">
    <property type="entry name" value="Phospholipase A2 group III"/>
    <property type="match status" value="1"/>
</dbReference>
<dbReference type="GeneTree" id="ENSGT00940000165179"/>
<keyword evidence="4" id="KW-0964">Secreted</keyword>
<proteinExistence type="predicted"/>
<evidence type="ECO:0000256" key="9">
    <source>
        <dbReference type="ARBA" id="ARBA00023157"/>
    </source>
</evidence>
<evidence type="ECO:0000313" key="14">
    <source>
        <dbReference type="Proteomes" id="UP000261420"/>
    </source>
</evidence>
<dbReference type="Proteomes" id="UP000261420">
    <property type="component" value="Unplaced"/>
</dbReference>
<feature type="compositionally biased region" description="Basic and acidic residues" evidence="10">
    <location>
        <begin position="306"/>
        <end position="324"/>
    </location>
</feature>
<evidence type="ECO:0000256" key="7">
    <source>
        <dbReference type="ARBA" id="ARBA00022837"/>
    </source>
</evidence>
<dbReference type="InterPro" id="IPR033113">
    <property type="entry name" value="PLA2_histidine"/>
</dbReference>
<dbReference type="GO" id="GO:0004623">
    <property type="term" value="F:phospholipase A2 activity"/>
    <property type="evidence" value="ECO:0007669"/>
    <property type="project" value="UniProtKB-EC"/>
</dbReference>
<dbReference type="GO" id="GO:0005576">
    <property type="term" value="C:extracellular region"/>
    <property type="evidence" value="ECO:0007669"/>
    <property type="project" value="UniProtKB-SubCell"/>
</dbReference>
<evidence type="ECO:0000256" key="5">
    <source>
        <dbReference type="ARBA" id="ARBA00022723"/>
    </source>
</evidence>
<dbReference type="GO" id="GO:0050482">
    <property type="term" value="P:arachidonate secretion"/>
    <property type="evidence" value="ECO:0007669"/>
    <property type="project" value="InterPro"/>
</dbReference>
<feature type="domain" description="Phospholipase A2-like central" evidence="12">
    <location>
        <begin position="144"/>
        <end position="239"/>
    </location>
</feature>
<dbReference type="PROSITE" id="PS00118">
    <property type="entry name" value="PA2_HIS"/>
    <property type="match status" value="1"/>
</dbReference>
<evidence type="ECO:0000256" key="11">
    <source>
        <dbReference type="SAM" id="SignalP"/>
    </source>
</evidence>
<accession>A0A3B4VFA4</accession>
<dbReference type="EC" id="3.1.1.4" evidence="3"/>
<dbReference type="InterPro" id="IPR016090">
    <property type="entry name" value="PLA2-like_dom"/>
</dbReference>
<sequence length="616" mass="69100">MQSRVLQQVIFSLSWLILSKAQDVIGSGLSCLRYSPADADGQTRITFLREDAAGVRSFYLTLWSEDMRLLTCEVTSSPLATERYRTLCDRSGTQSQEITRRLNISVLSAPDAPCALVSSSAPKFPRRTRRDGTEGKARRKRAWILPGTLWCGKGNEAVRYEQLGMFEDADRCCREHDHCLHIIPAFTVNYGVFNPNLYTVSHCDCDQRFRQCLQNVNDTVSSMVGYSFFNILRVPCFELKNQRRCTQMYWWGMCKVAKQAPYAVFKNPLPYNTSDVANKYLNNTRSNKLTSEVTKSHVIGPCRKSQKSEPRCGSRDPPRQDTFYRRGTKGKGCKTHCKLSTVAPPQMPPLAHTTTPSMITGLLNPSKSKASMSNKKNVGKEKRTRKGLLAYPTQRSQVPPQVTINSYPQPSSTTQSMPPLTQSPNHSTAITTATKTRKSHRKAPKQSGCCGSRMPVRGFSPRCKSCLEQATRSHLTIVRAATTTNGLLVKVTTETSGQDTLKRLWNTATFATPMTTKLKTAASLHEDGKPQKQIDSRLLENKTGQEPMGSTIAQSTKEERILKQSNALRNMTDNQLLCGSFKHLDECKYQIPPLQKKYDLQNMESKTAYHCGCTSR</sequence>
<dbReference type="GO" id="GO:0006644">
    <property type="term" value="P:phospholipid metabolic process"/>
    <property type="evidence" value="ECO:0007669"/>
    <property type="project" value="InterPro"/>
</dbReference>
<dbReference type="PANTHER" id="PTHR12253">
    <property type="entry name" value="RH14732P"/>
    <property type="match status" value="1"/>
</dbReference>
<feature type="compositionally biased region" description="Low complexity" evidence="10">
    <location>
        <begin position="407"/>
        <end position="424"/>
    </location>
</feature>
<feature type="compositionally biased region" description="Low complexity" evidence="10">
    <location>
        <begin position="364"/>
        <end position="376"/>
    </location>
</feature>
<dbReference type="CDD" id="cd04704">
    <property type="entry name" value="PLA2_bee_venom_like"/>
    <property type="match status" value="1"/>
</dbReference>
<evidence type="ECO:0000256" key="6">
    <source>
        <dbReference type="ARBA" id="ARBA00022801"/>
    </source>
</evidence>
<reference evidence="13" key="2">
    <citation type="submission" date="2025-09" db="UniProtKB">
        <authorList>
            <consortium name="Ensembl"/>
        </authorList>
    </citation>
    <scope>IDENTIFICATION</scope>
</reference>
<dbReference type="STRING" id="41447.ENSSDUP00000029339"/>
<keyword evidence="7" id="KW-0106">Calcium</keyword>
<dbReference type="OMA" id="FERADKC"/>
<keyword evidence="6" id="KW-0378">Hydrolase</keyword>
<protein>
    <recommendedName>
        <fullName evidence="3">phospholipase A2</fullName>
        <ecNumber evidence="3">3.1.1.4</ecNumber>
    </recommendedName>
</protein>
<evidence type="ECO:0000313" key="13">
    <source>
        <dbReference type="Ensembl" id="ENSSDUP00000029339.1"/>
    </source>
</evidence>
<dbReference type="Gene3D" id="1.20.90.10">
    <property type="entry name" value="Phospholipase A2 domain"/>
    <property type="match status" value="2"/>
</dbReference>
<evidence type="ECO:0000256" key="10">
    <source>
        <dbReference type="SAM" id="MobiDB-lite"/>
    </source>
</evidence>
<comment type="cofactor">
    <cofactor evidence="1">
        <name>Ca(2+)</name>
        <dbReference type="ChEBI" id="CHEBI:29108"/>
    </cofactor>
</comment>
<evidence type="ECO:0000256" key="2">
    <source>
        <dbReference type="ARBA" id="ARBA00004613"/>
    </source>
</evidence>
<feature type="chain" id="PRO_5017460393" description="phospholipase A2" evidence="11">
    <location>
        <begin position="22"/>
        <end position="616"/>
    </location>
</feature>
<feature type="region of interest" description="Disordered" evidence="10">
    <location>
        <begin position="363"/>
        <end position="383"/>
    </location>
</feature>
<feature type="signal peptide" evidence="11">
    <location>
        <begin position="1"/>
        <end position="21"/>
    </location>
</feature>